<feature type="signal peptide" evidence="1">
    <location>
        <begin position="1"/>
        <end position="21"/>
    </location>
</feature>
<dbReference type="Proteomes" id="UP000070299">
    <property type="component" value="Unassembled WGS sequence"/>
</dbReference>
<organism evidence="2 3">
    <name type="scientific">Paraglaciecola hydrolytica</name>
    <dbReference type="NCBI Taxonomy" id="1799789"/>
    <lineage>
        <taxon>Bacteria</taxon>
        <taxon>Pseudomonadati</taxon>
        <taxon>Pseudomonadota</taxon>
        <taxon>Gammaproteobacteria</taxon>
        <taxon>Alteromonadales</taxon>
        <taxon>Alteromonadaceae</taxon>
        <taxon>Paraglaciecola</taxon>
    </lineage>
</organism>
<reference evidence="3" key="1">
    <citation type="submission" date="2016-02" db="EMBL/GenBank/DDBJ databases">
        <authorList>
            <person name="Schultz-Johansen M."/>
            <person name="Glaring M.A."/>
            <person name="Bech P.K."/>
            <person name="Stougaard P."/>
        </authorList>
    </citation>
    <scope>NUCLEOTIDE SEQUENCE [LARGE SCALE GENOMIC DNA]</scope>
    <source>
        <strain evidence="3">S66</strain>
    </source>
</reference>
<sequence length="180" mass="19569">MNKLLPLTLICLSAFTPVLIASEQNSLVYVNQNFGFNVPGYNYAQAELPCEIDKNLVELLVKDSAKSGLTMEPVNTTEKVNNGTIPVLLIDIEQLALGKDFSFGTKTEDNLPKVQVTAAILRGEDLQTAKHTCAIAVLNELTPSSNILDLGVNYSICSATKKCLKDLSKDIVEWASPLVK</sequence>
<dbReference type="EMBL" id="LSNE01000006">
    <property type="protein sequence ID" value="KXI28473.1"/>
    <property type="molecule type" value="Genomic_DNA"/>
</dbReference>
<protein>
    <submittedName>
        <fullName evidence="2">Uncharacterized protein</fullName>
    </submittedName>
</protein>
<dbReference type="STRING" id="1799789.AX660_15380"/>
<keyword evidence="3" id="KW-1185">Reference proteome</keyword>
<dbReference type="RefSeq" id="WP_068377378.1">
    <property type="nucleotide sequence ID" value="NZ_LSNE01000006.1"/>
</dbReference>
<evidence type="ECO:0000313" key="3">
    <source>
        <dbReference type="Proteomes" id="UP000070299"/>
    </source>
</evidence>
<name>A0A135ZZV4_9ALTE</name>
<dbReference type="AlphaFoldDB" id="A0A135ZZV4"/>
<evidence type="ECO:0000313" key="2">
    <source>
        <dbReference type="EMBL" id="KXI28473.1"/>
    </source>
</evidence>
<evidence type="ECO:0000256" key="1">
    <source>
        <dbReference type="SAM" id="SignalP"/>
    </source>
</evidence>
<accession>A0A135ZZV4</accession>
<gene>
    <name evidence="2" type="ORF">AX660_15380</name>
</gene>
<dbReference type="OrthoDB" id="5702013at2"/>
<keyword evidence="1" id="KW-0732">Signal</keyword>
<feature type="chain" id="PRO_5007469472" evidence="1">
    <location>
        <begin position="22"/>
        <end position="180"/>
    </location>
</feature>
<proteinExistence type="predicted"/>
<comment type="caution">
    <text evidence="2">The sequence shown here is derived from an EMBL/GenBank/DDBJ whole genome shotgun (WGS) entry which is preliminary data.</text>
</comment>